<evidence type="ECO:0000313" key="1">
    <source>
        <dbReference type="EMBL" id="MBC3478315.1"/>
    </source>
</evidence>
<reference evidence="1 2" key="1">
    <citation type="journal article" date="2020" name="Microorganisms">
        <title>Reliable Identification of Environmental Pseudomonas Isolates Using the rpoD Gene.</title>
        <authorList>
            <consortium name="The Broad Institute Genome Sequencing Platform"/>
            <person name="Girard L."/>
            <person name="Lood C."/>
            <person name="Rokni-Zadeh H."/>
            <person name="van Noort V."/>
            <person name="Lavigne R."/>
            <person name="De Mot R."/>
        </authorList>
    </citation>
    <scope>NUCLEOTIDE SEQUENCE [LARGE SCALE GENOMIC DNA]</scope>
    <source>
        <strain evidence="1 2">RW7P2</strain>
    </source>
</reference>
<sequence>MNRIKTIPQIQEELLRFFEKKDCVTSSGIAALTGINQSQVFRNLFQEPKRVTKTLHRLCSYANIPVLSEPVDPRTSSILMEALGAVWDGSDQHAKRLAALLFAHQKACL</sequence>
<gene>
    <name evidence="1" type="ORF">HU747_22250</name>
</gene>
<keyword evidence="2" id="KW-1185">Reference proteome</keyword>
<dbReference type="EMBL" id="JABWRS010000022">
    <property type="protein sequence ID" value="MBC3478315.1"/>
    <property type="molecule type" value="Genomic_DNA"/>
</dbReference>
<protein>
    <recommendedName>
        <fullName evidence="3">Transcriptional regulator</fullName>
    </recommendedName>
</protein>
<evidence type="ECO:0000313" key="2">
    <source>
        <dbReference type="Proteomes" id="UP000628086"/>
    </source>
</evidence>
<proteinExistence type="predicted"/>
<comment type="caution">
    <text evidence="1">The sequence shown here is derived from an EMBL/GenBank/DDBJ whole genome shotgun (WGS) entry which is preliminary data.</text>
</comment>
<dbReference type="Proteomes" id="UP000628086">
    <property type="component" value="Unassembled WGS sequence"/>
</dbReference>
<dbReference type="RefSeq" id="WP_186599103.1">
    <property type="nucleotide sequence ID" value="NZ_JABWRS010000022.1"/>
</dbReference>
<accession>A0ABR6VDU0</accession>
<organism evidence="1 2">
    <name type="scientific">Pseudomonas taiwanensis</name>
    <dbReference type="NCBI Taxonomy" id="470150"/>
    <lineage>
        <taxon>Bacteria</taxon>
        <taxon>Pseudomonadati</taxon>
        <taxon>Pseudomonadota</taxon>
        <taxon>Gammaproteobacteria</taxon>
        <taxon>Pseudomonadales</taxon>
        <taxon>Pseudomonadaceae</taxon>
        <taxon>Pseudomonas</taxon>
    </lineage>
</organism>
<name>A0ABR6VDU0_9PSED</name>
<evidence type="ECO:0008006" key="3">
    <source>
        <dbReference type="Google" id="ProtNLM"/>
    </source>
</evidence>